<sequence>MLNTRWPCSAFLFESDLDHCAGIITGAHPGSPGTTCSSGAPHYGVGPAPQLCMACDPCACRGAPSTPSLYGVWSIRCPRAGAQVSYSLKQLALVWYALERRRLPSVASLFGC</sequence>
<dbReference type="Proteomes" id="UP001438707">
    <property type="component" value="Unassembled WGS sequence"/>
</dbReference>
<proteinExistence type="predicted"/>
<keyword evidence="2" id="KW-1185">Reference proteome</keyword>
<evidence type="ECO:0000313" key="2">
    <source>
        <dbReference type="Proteomes" id="UP001438707"/>
    </source>
</evidence>
<comment type="caution">
    <text evidence="1">The sequence shown here is derived from an EMBL/GenBank/DDBJ whole genome shotgun (WGS) entry which is preliminary data.</text>
</comment>
<evidence type="ECO:0000313" key="1">
    <source>
        <dbReference type="EMBL" id="KAK9825259.1"/>
    </source>
</evidence>
<gene>
    <name evidence="1" type="ORF">WJX74_003827</name>
</gene>
<organism evidence="1 2">
    <name type="scientific">Apatococcus lobatus</name>
    <dbReference type="NCBI Taxonomy" id="904363"/>
    <lineage>
        <taxon>Eukaryota</taxon>
        <taxon>Viridiplantae</taxon>
        <taxon>Chlorophyta</taxon>
        <taxon>core chlorophytes</taxon>
        <taxon>Trebouxiophyceae</taxon>
        <taxon>Chlorellales</taxon>
        <taxon>Chlorellaceae</taxon>
        <taxon>Apatococcus</taxon>
    </lineage>
</organism>
<reference evidence="1 2" key="1">
    <citation type="journal article" date="2024" name="Nat. Commun.">
        <title>Phylogenomics reveals the evolutionary origins of lichenization in chlorophyte algae.</title>
        <authorList>
            <person name="Puginier C."/>
            <person name="Libourel C."/>
            <person name="Otte J."/>
            <person name="Skaloud P."/>
            <person name="Haon M."/>
            <person name="Grisel S."/>
            <person name="Petersen M."/>
            <person name="Berrin J.G."/>
            <person name="Delaux P.M."/>
            <person name="Dal Grande F."/>
            <person name="Keller J."/>
        </authorList>
    </citation>
    <scope>NUCLEOTIDE SEQUENCE [LARGE SCALE GENOMIC DNA]</scope>
    <source>
        <strain evidence="1 2">SAG 2145</strain>
    </source>
</reference>
<dbReference type="AlphaFoldDB" id="A0AAW1QUV4"/>
<accession>A0AAW1QUV4</accession>
<name>A0AAW1QUV4_9CHLO</name>
<protein>
    <submittedName>
        <fullName evidence="1">Uncharacterized protein</fullName>
    </submittedName>
</protein>
<dbReference type="EMBL" id="JALJOS010000025">
    <property type="protein sequence ID" value="KAK9825259.1"/>
    <property type="molecule type" value="Genomic_DNA"/>
</dbReference>